<protein>
    <submittedName>
        <fullName evidence="1">Alpha/beta-hydrolase</fullName>
    </submittedName>
</protein>
<sequence>MQTLNVGGLPVHVYITKSDEDQTKPIFILFFLHGRNGSAARLEEYIENIFKIVNEKKLTQELVIVSFDHRNHGHRCTDPKANMGWSKDESKCNPRHAIDMYSIQSGTSRDVSFLIDFLPAHLYPLGQRTIVQWGVAGISLGGHSAWLSLCQEPRVTVGIPIIGCPDYLTLMTARAEKFGISLEGSEYLPDSLLDFIRGNDPASTAYREMDPNRNPFFGKKVLVLSGGNDPLVPWNASEEFVKGLVVGDKGVKKRMVQDGAGHEFTPEMLEEMAKFLVDEILM</sequence>
<dbReference type="GO" id="GO:0016787">
    <property type="term" value="F:hydrolase activity"/>
    <property type="evidence" value="ECO:0007669"/>
    <property type="project" value="UniProtKB-KW"/>
</dbReference>
<name>A0A4V4HHH5_DENBC</name>
<keyword evidence="2" id="KW-1185">Reference proteome</keyword>
<reference evidence="1 2" key="1">
    <citation type="journal article" date="2019" name="Nat. Ecol. Evol.">
        <title>Megaphylogeny resolves global patterns of mushroom evolution.</title>
        <authorList>
            <person name="Varga T."/>
            <person name="Krizsan K."/>
            <person name="Foldi C."/>
            <person name="Dima B."/>
            <person name="Sanchez-Garcia M."/>
            <person name="Sanchez-Ramirez S."/>
            <person name="Szollosi G.J."/>
            <person name="Szarkandi J.G."/>
            <person name="Papp V."/>
            <person name="Albert L."/>
            <person name="Andreopoulos W."/>
            <person name="Angelini C."/>
            <person name="Antonin V."/>
            <person name="Barry K.W."/>
            <person name="Bougher N.L."/>
            <person name="Buchanan P."/>
            <person name="Buyck B."/>
            <person name="Bense V."/>
            <person name="Catcheside P."/>
            <person name="Chovatia M."/>
            <person name="Cooper J."/>
            <person name="Damon W."/>
            <person name="Desjardin D."/>
            <person name="Finy P."/>
            <person name="Geml J."/>
            <person name="Haridas S."/>
            <person name="Hughes K."/>
            <person name="Justo A."/>
            <person name="Karasinski D."/>
            <person name="Kautmanova I."/>
            <person name="Kiss B."/>
            <person name="Kocsube S."/>
            <person name="Kotiranta H."/>
            <person name="LaButti K.M."/>
            <person name="Lechner B.E."/>
            <person name="Liimatainen K."/>
            <person name="Lipzen A."/>
            <person name="Lukacs Z."/>
            <person name="Mihaltcheva S."/>
            <person name="Morgado L.N."/>
            <person name="Niskanen T."/>
            <person name="Noordeloos M.E."/>
            <person name="Ohm R.A."/>
            <person name="Ortiz-Santana B."/>
            <person name="Ovrebo C."/>
            <person name="Racz N."/>
            <person name="Riley R."/>
            <person name="Savchenko A."/>
            <person name="Shiryaev A."/>
            <person name="Soop K."/>
            <person name="Spirin V."/>
            <person name="Szebenyi C."/>
            <person name="Tomsovsky M."/>
            <person name="Tulloss R.E."/>
            <person name="Uehling J."/>
            <person name="Grigoriev I.V."/>
            <person name="Vagvolgyi C."/>
            <person name="Papp T."/>
            <person name="Martin F.M."/>
            <person name="Miettinen O."/>
            <person name="Hibbett D.S."/>
            <person name="Nagy L.G."/>
        </authorList>
    </citation>
    <scope>NUCLEOTIDE SEQUENCE [LARGE SCALE GENOMIC DNA]</scope>
    <source>
        <strain evidence="1 2">CBS 962.96</strain>
    </source>
</reference>
<proteinExistence type="predicted"/>
<dbReference type="AlphaFoldDB" id="A0A4V4HHH5"/>
<evidence type="ECO:0000313" key="1">
    <source>
        <dbReference type="EMBL" id="THV02766.1"/>
    </source>
</evidence>
<evidence type="ECO:0000313" key="2">
    <source>
        <dbReference type="Proteomes" id="UP000297245"/>
    </source>
</evidence>
<dbReference type="InterPro" id="IPR029058">
    <property type="entry name" value="AB_hydrolase_fold"/>
</dbReference>
<organism evidence="1 2">
    <name type="scientific">Dendrothele bispora (strain CBS 962.96)</name>
    <dbReference type="NCBI Taxonomy" id="1314807"/>
    <lineage>
        <taxon>Eukaryota</taxon>
        <taxon>Fungi</taxon>
        <taxon>Dikarya</taxon>
        <taxon>Basidiomycota</taxon>
        <taxon>Agaricomycotina</taxon>
        <taxon>Agaricomycetes</taxon>
        <taxon>Agaricomycetidae</taxon>
        <taxon>Agaricales</taxon>
        <taxon>Agaricales incertae sedis</taxon>
        <taxon>Dendrothele</taxon>
    </lineage>
</organism>
<dbReference type="PANTHER" id="PTHR47381:SF3">
    <property type="entry name" value="ALPHA_BETA-HYDROLASES SUPERFAMILY PROTEIN"/>
    <property type="match status" value="1"/>
</dbReference>
<dbReference type="SUPFAM" id="SSF53474">
    <property type="entry name" value="alpha/beta-Hydrolases"/>
    <property type="match status" value="1"/>
</dbReference>
<dbReference type="OrthoDB" id="2152248at2759"/>
<dbReference type="EMBL" id="ML179073">
    <property type="protein sequence ID" value="THV02766.1"/>
    <property type="molecule type" value="Genomic_DNA"/>
</dbReference>
<keyword evidence="1" id="KW-0378">Hydrolase</keyword>
<accession>A0A4V4HHH5</accession>
<dbReference type="PANTHER" id="PTHR47381">
    <property type="entry name" value="ALPHA/BETA-HYDROLASES SUPERFAMILY PROTEIN"/>
    <property type="match status" value="1"/>
</dbReference>
<dbReference type="Gene3D" id="3.40.50.1820">
    <property type="entry name" value="alpha/beta hydrolase"/>
    <property type="match status" value="1"/>
</dbReference>
<gene>
    <name evidence="1" type="ORF">K435DRAFT_748568</name>
</gene>
<dbReference type="Proteomes" id="UP000297245">
    <property type="component" value="Unassembled WGS sequence"/>
</dbReference>